<gene>
    <name evidence="7" type="ORF">ACFOKJ_00665</name>
</gene>
<comment type="catalytic activity">
    <reaction evidence="1">
        <text>a 1,2-diacyl-sn-glycero-3-phosphocholine + H2O = a 1,2-diacyl-sn-glycero-3-phosphate + choline + H(+)</text>
        <dbReference type="Rhea" id="RHEA:14445"/>
        <dbReference type="ChEBI" id="CHEBI:15354"/>
        <dbReference type="ChEBI" id="CHEBI:15377"/>
        <dbReference type="ChEBI" id="CHEBI:15378"/>
        <dbReference type="ChEBI" id="CHEBI:57643"/>
        <dbReference type="ChEBI" id="CHEBI:58608"/>
        <dbReference type="EC" id="3.1.4.4"/>
    </reaction>
</comment>
<dbReference type="InterPro" id="IPR001736">
    <property type="entry name" value="PLipase_D/transphosphatidylase"/>
</dbReference>
<evidence type="ECO:0000256" key="1">
    <source>
        <dbReference type="ARBA" id="ARBA00000798"/>
    </source>
</evidence>
<protein>
    <recommendedName>
        <fullName evidence="6">PLD phosphodiesterase domain-containing protein</fullName>
    </recommendedName>
</protein>
<sequence length="1073" mass="116935">MAKRQTTQIHSPSGPSDSAAIPGWFLHGPGMADSFPRMRIPEGGILEKYLDTHGTSQTPPPFSPPSKGNQADFFSDGVSYFSAVAKAIAAAKSSIFIAGWQINADVSMDSKGTTLFQLLHRALHAQPKLKIYVMPWLAPPPLAFQVGLLETVLILNHLNAGLKAPRAWTMPAIGQSDLPAPLGTLGFSHHQKLVVVDNHTAFAGGMDLAYGRRDDTNFSLQAAGRHGNEFYNPCVPRINTLNNQDMARYISLGELLWASSGSDEVLPGWLDPVWWASPSEIQVWNQTKDGASAALDAIMAQASRMGDGILAMQDAALDALVPDSIRNRIEQAGSEAINWLATEAWQRLPASVRQTLQGLDPQNASTLGWLLGWLRGNNLDDLPPALYNNAAGAVEALVLAACTSLATLTHKTRSAPLAALLDPAKLRRCAPHSGMAHDPARQPRMPWHDVHAKLQGPAATELARNFVLRWNGLHQRYKDRQLQLSDELTRGINSVLQALFKTKAGDMPPLSTLSVQTLPKLPLPETVPAGNGSLWVQVLRSAPKQMRSDEAKGTPGTTQPTAAQRDCLRAMLQLIGSAQHFLYIEGQFFQSAFGTDSQHNAQQSTRPWDGQPMGALRDPRCSPAFQRYATALGIKRQNTTPEQILRQIHWGMLPRLSKLIGKDQAFLHDLNTNLANFATVQATQALGKQQTALYNPVAQALAARIRSAILDQQPFHVYLLLPLHPEGPLNDLIVMSQVHLTMQSLVFGSASLVNQIRRAWLEKNGTPDQKKKLPTMSTAELASNAPNDWQQYLTLLNLRHWDTLAGPDGKPTPVTEQIYVHSKLLIADDRAMLLGSANINDRSLEGGRDSELALLIRDTASSQARLDGQQLQSVGSSIQALRKQLWQQLFGLQDATLLDQPAAKATWQAIQKRAFNNAQAYAAAFAYVPKAPPAPSEKDQHEFTVKLASSIWPTWQPGKRLTPQQPGDPLAEPGWLRSAMPFQPLFWRPPAPDEPLCSWELRQPASAPAKAISRAPASAPSGLEGFIVALPWTWTAGENAFSGLNTTLLAETDTPADTGTASALASHSEENQA</sequence>
<evidence type="ECO:0000256" key="5">
    <source>
        <dbReference type="SAM" id="MobiDB-lite"/>
    </source>
</evidence>
<evidence type="ECO:0000259" key="6">
    <source>
        <dbReference type="PROSITE" id="PS50035"/>
    </source>
</evidence>
<feature type="region of interest" description="Disordered" evidence="5">
    <location>
        <begin position="1"/>
        <end position="20"/>
    </location>
</feature>
<evidence type="ECO:0000313" key="8">
    <source>
        <dbReference type="Proteomes" id="UP001595636"/>
    </source>
</evidence>
<feature type="compositionally biased region" description="Polar residues" evidence="5">
    <location>
        <begin position="1"/>
        <end position="16"/>
    </location>
</feature>
<dbReference type="RefSeq" id="WP_390276053.1">
    <property type="nucleotide sequence ID" value="NZ_JBHRYH010000002.1"/>
</dbReference>
<feature type="region of interest" description="Disordered" evidence="5">
    <location>
        <begin position="1053"/>
        <end position="1073"/>
    </location>
</feature>
<dbReference type="CDD" id="cd09141">
    <property type="entry name" value="PLDc_vPLD1_2_yPLD_like_2"/>
    <property type="match status" value="1"/>
</dbReference>
<keyword evidence="4" id="KW-0443">Lipid metabolism</keyword>
<proteinExistence type="predicted"/>
<keyword evidence="8" id="KW-1185">Reference proteome</keyword>
<dbReference type="SMART" id="SM00155">
    <property type="entry name" value="PLDc"/>
    <property type="match status" value="2"/>
</dbReference>
<dbReference type="EMBL" id="JBHRYH010000002">
    <property type="protein sequence ID" value="MFC3624657.1"/>
    <property type="molecule type" value="Genomic_DNA"/>
</dbReference>
<accession>A0ABV7TPQ8</accession>
<keyword evidence="3" id="KW-0378">Hydrolase</keyword>
<dbReference type="Pfam" id="PF00614">
    <property type="entry name" value="PLDc"/>
    <property type="match status" value="2"/>
</dbReference>
<name>A0ABV7TPQ8_9NEIS</name>
<feature type="compositionally biased region" description="Polar residues" evidence="5">
    <location>
        <begin position="1053"/>
        <end position="1066"/>
    </location>
</feature>
<dbReference type="InterPro" id="IPR015679">
    <property type="entry name" value="PLipase_D_fam"/>
</dbReference>
<feature type="domain" description="PLD phosphodiesterase" evidence="6">
    <location>
        <begin position="816"/>
        <end position="843"/>
    </location>
</feature>
<evidence type="ECO:0000256" key="4">
    <source>
        <dbReference type="ARBA" id="ARBA00023098"/>
    </source>
</evidence>
<evidence type="ECO:0000313" key="7">
    <source>
        <dbReference type="EMBL" id="MFC3624657.1"/>
    </source>
</evidence>
<dbReference type="PANTHER" id="PTHR18896:SF76">
    <property type="entry name" value="PHOSPHOLIPASE"/>
    <property type="match status" value="1"/>
</dbReference>
<dbReference type="Proteomes" id="UP001595636">
    <property type="component" value="Unassembled WGS sequence"/>
</dbReference>
<evidence type="ECO:0000256" key="3">
    <source>
        <dbReference type="ARBA" id="ARBA00022801"/>
    </source>
</evidence>
<dbReference type="PANTHER" id="PTHR18896">
    <property type="entry name" value="PHOSPHOLIPASE D"/>
    <property type="match status" value="1"/>
</dbReference>
<reference evidence="8" key="1">
    <citation type="journal article" date="2019" name="Int. J. Syst. Evol. Microbiol.">
        <title>The Global Catalogue of Microorganisms (GCM) 10K type strain sequencing project: providing services to taxonomists for standard genome sequencing and annotation.</title>
        <authorList>
            <consortium name="The Broad Institute Genomics Platform"/>
            <consortium name="The Broad Institute Genome Sequencing Center for Infectious Disease"/>
            <person name="Wu L."/>
            <person name="Ma J."/>
        </authorList>
    </citation>
    <scope>NUCLEOTIDE SEQUENCE [LARGE SCALE GENOMIC DNA]</scope>
    <source>
        <strain evidence="8">KCTC 42195</strain>
    </source>
</reference>
<dbReference type="Gene3D" id="3.30.870.10">
    <property type="entry name" value="Endonuclease Chain A"/>
    <property type="match status" value="3"/>
</dbReference>
<dbReference type="SUPFAM" id="SSF56024">
    <property type="entry name" value="Phospholipase D/nuclease"/>
    <property type="match status" value="2"/>
</dbReference>
<evidence type="ECO:0000256" key="2">
    <source>
        <dbReference type="ARBA" id="ARBA00022737"/>
    </source>
</evidence>
<comment type="caution">
    <text evidence="7">The sequence shown here is derived from an EMBL/GenBank/DDBJ whole genome shotgun (WGS) entry which is preliminary data.</text>
</comment>
<organism evidence="7 8">
    <name type="scientific">Vogesella amnigena</name>
    <dbReference type="NCBI Taxonomy" id="1507449"/>
    <lineage>
        <taxon>Bacteria</taxon>
        <taxon>Pseudomonadati</taxon>
        <taxon>Pseudomonadota</taxon>
        <taxon>Betaproteobacteria</taxon>
        <taxon>Neisseriales</taxon>
        <taxon>Chromobacteriaceae</taxon>
        <taxon>Vogesella</taxon>
    </lineage>
</organism>
<dbReference type="PROSITE" id="PS50035">
    <property type="entry name" value="PLD"/>
    <property type="match status" value="2"/>
</dbReference>
<keyword evidence="2" id="KW-0677">Repeat</keyword>
<feature type="domain" description="PLD phosphodiesterase" evidence="6">
    <location>
        <begin position="185"/>
        <end position="212"/>
    </location>
</feature>